<dbReference type="InterPro" id="IPR008999">
    <property type="entry name" value="Actin-crosslinking"/>
</dbReference>
<dbReference type="InterPro" id="IPR054726">
    <property type="entry name" value="Ubiq_DUF569-assoc"/>
</dbReference>
<feature type="region of interest" description="Disordered" evidence="1">
    <location>
        <begin position="390"/>
        <end position="413"/>
    </location>
</feature>
<protein>
    <recommendedName>
        <fullName evidence="6">DUF569 domain-containing protein</fullName>
    </recommendedName>
</protein>
<dbReference type="Pfam" id="PF04601">
    <property type="entry name" value="DUF569"/>
    <property type="match status" value="1"/>
</dbReference>
<organism evidence="4 5">
    <name type="scientific">Sphagnum troendelagicum</name>
    <dbReference type="NCBI Taxonomy" id="128251"/>
    <lineage>
        <taxon>Eukaryota</taxon>
        <taxon>Viridiplantae</taxon>
        <taxon>Streptophyta</taxon>
        <taxon>Embryophyta</taxon>
        <taxon>Bryophyta</taxon>
        <taxon>Sphagnophytina</taxon>
        <taxon>Sphagnopsida</taxon>
        <taxon>Sphagnales</taxon>
        <taxon>Sphagnaceae</taxon>
        <taxon>Sphagnum</taxon>
    </lineage>
</organism>
<feature type="compositionally biased region" description="Acidic residues" evidence="1">
    <location>
        <begin position="404"/>
        <end position="413"/>
    </location>
</feature>
<sequence>MDFFQGAKTVRLKSHHGKYLCADDDHHSVSQDRHKSSKAVLWQVELVDPVRSSSNTTSTTIRLKSCYALYLTASDQAFLLGMTGKKVLQNSHPPDASSCEADAAALEWEPIAAAEGKFVKLKTKLGGNFLRANGGPPPWRNSVTHDIPVRSATHEWIYWEVDIMEHMSDPEPELITPTAVPKHTVATRVHAPSVEDEDETPLSSLFIPRQSRSFTEEEQNCNSQLYYSPRKPLNTPASEEDNHQHVPSPFATSQITMSEDEEQSTGSSAPQQRHHDNSGHREEIPEPSPTWRSAARSDARRIFYRVVNDNQGEAAVMAMDDKEWASFVFKGHSLKHLTEQLHAETGIDDDIILCARHPLSVKLYPMQLELPPNKSLVHVVVVRASSPVGRKFSRPKSLRPSHQDDDDNKEDLV</sequence>
<keyword evidence="5" id="KW-1185">Reference proteome</keyword>
<feature type="region of interest" description="Disordered" evidence="1">
    <location>
        <begin position="189"/>
        <end position="292"/>
    </location>
</feature>
<evidence type="ECO:0000259" key="2">
    <source>
        <dbReference type="Pfam" id="PF04601"/>
    </source>
</evidence>
<dbReference type="PANTHER" id="PTHR31205:SF69">
    <property type="entry name" value="ACTIN CROSS-LINKING PROTEIN (DUF569)"/>
    <property type="match status" value="1"/>
</dbReference>
<evidence type="ECO:0008006" key="6">
    <source>
        <dbReference type="Google" id="ProtNLM"/>
    </source>
</evidence>
<dbReference type="Pfam" id="PF22932">
    <property type="entry name" value="Ubiq_DUF_assoc"/>
    <property type="match status" value="1"/>
</dbReference>
<feature type="domain" description="DUF569" evidence="3">
    <location>
        <begin position="300"/>
        <end position="382"/>
    </location>
</feature>
<evidence type="ECO:0000259" key="3">
    <source>
        <dbReference type="Pfam" id="PF22932"/>
    </source>
</evidence>
<dbReference type="EMBL" id="OZ019899">
    <property type="protein sequence ID" value="CAK9231101.1"/>
    <property type="molecule type" value="Genomic_DNA"/>
</dbReference>
<feature type="compositionally biased region" description="Basic and acidic residues" evidence="1">
    <location>
        <begin position="273"/>
        <end position="284"/>
    </location>
</feature>
<dbReference type="PANTHER" id="PTHR31205">
    <property type="entry name" value="ACTIN CROSS-LINKING PROTEIN (DUF569)"/>
    <property type="match status" value="1"/>
</dbReference>
<proteinExistence type="predicted"/>
<reference evidence="4" key="1">
    <citation type="submission" date="2024-02" db="EMBL/GenBank/DDBJ databases">
        <authorList>
            <consortium name="ELIXIR-Norway"/>
            <consortium name="Elixir Norway"/>
        </authorList>
    </citation>
    <scope>NUCLEOTIDE SEQUENCE</scope>
</reference>
<accession>A0ABP0UVZ3</accession>
<gene>
    <name evidence="4" type="ORF">CSSPTR1EN2_LOCUS20280</name>
</gene>
<dbReference type="Gene3D" id="2.80.10.50">
    <property type="match status" value="1"/>
</dbReference>
<evidence type="ECO:0000313" key="4">
    <source>
        <dbReference type="EMBL" id="CAK9231101.1"/>
    </source>
</evidence>
<dbReference type="CDD" id="cd23340">
    <property type="entry name" value="beta-trefoil_FSCN_ACP-like"/>
    <property type="match status" value="1"/>
</dbReference>
<name>A0ABP0UVZ3_9BRYO</name>
<dbReference type="SUPFAM" id="SSF50405">
    <property type="entry name" value="Actin-crosslinking proteins"/>
    <property type="match status" value="1"/>
</dbReference>
<evidence type="ECO:0000313" key="5">
    <source>
        <dbReference type="Proteomes" id="UP001497512"/>
    </source>
</evidence>
<dbReference type="Proteomes" id="UP001497512">
    <property type="component" value="Chromosome 7"/>
</dbReference>
<feature type="domain" description="DUF569" evidence="2">
    <location>
        <begin position="1"/>
        <end position="159"/>
    </location>
</feature>
<evidence type="ECO:0000256" key="1">
    <source>
        <dbReference type="SAM" id="MobiDB-lite"/>
    </source>
</evidence>
<dbReference type="InterPro" id="IPR007679">
    <property type="entry name" value="DUF569"/>
</dbReference>